<gene>
    <name evidence="2" type="ORF">H103_04691</name>
</gene>
<accession>A0A022W1S2</accession>
<dbReference type="AlphaFoldDB" id="A0A022W1S2"/>
<feature type="region of interest" description="Disordered" evidence="1">
    <location>
        <begin position="1"/>
        <end position="23"/>
    </location>
</feature>
<name>A0A022W1S2_TRIRU</name>
<sequence>MGSRVASSPYCHRYHGPDSPQGSLRVSTAVHASVSNKANFPKLLIVAASTLAKIEVSAKYCVIQIGETFRSRSTEKPKAVSSAAETRFLQAEKVIFLRKSQSANFPKLKKPLSQRKKK</sequence>
<proteinExistence type="predicted"/>
<reference evidence="2" key="1">
    <citation type="submission" date="2014-02" db="EMBL/GenBank/DDBJ databases">
        <title>The Genome Sequence of Trichophyton rubrum (morphotype fischeri) CBS 288.86.</title>
        <authorList>
            <consortium name="The Broad Institute Genomics Platform"/>
            <person name="Cuomo C.A."/>
            <person name="White T.C."/>
            <person name="Graser Y."/>
            <person name="Martinez-Rossi N."/>
            <person name="Heitman J."/>
            <person name="Young S.K."/>
            <person name="Zeng Q."/>
            <person name="Gargeya S."/>
            <person name="Abouelleil A."/>
            <person name="Alvarado L."/>
            <person name="Chapman S.B."/>
            <person name="Gainer-Dewar J."/>
            <person name="Goldberg J."/>
            <person name="Griggs A."/>
            <person name="Gujja S."/>
            <person name="Hansen M."/>
            <person name="Howarth C."/>
            <person name="Imamovic A."/>
            <person name="Larimer J."/>
            <person name="Martinez D."/>
            <person name="Murphy C."/>
            <person name="Pearson M.D."/>
            <person name="Persinoti G."/>
            <person name="Poon T."/>
            <person name="Priest M."/>
            <person name="Roberts A.D."/>
            <person name="Saif S."/>
            <person name="Shea T.D."/>
            <person name="Sykes S.N."/>
            <person name="Wortman J."/>
            <person name="Nusbaum C."/>
            <person name="Birren B."/>
        </authorList>
    </citation>
    <scope>NUCLEOTIDE SEQUENCE [LARGE SCALE GENOMIC DNA]</scope>
    <source>
        <strain evidence="2">CBS 288.86</strain>
    </source>
</reference>
<organism evidence="2">
    <name type="scientific">Trichophyton rubrum CBS 288.86</name>
    <dbReference type="NCBI Taxonomy" id="1215330"/>
    <lineage>
        <taxon>Eukaryota</taxon>
        <taxon>Fungi</taxon>
        <taxon>Dikarya</taxon>
        <taxon>Ascomycota</taxon>
        <taxon>Pezizomycotina</taxon>
        <taxon>Eurotiomycetes</taxon>
        <taxon>Eurotiomycetidae</taxon>
        <taxon>Onygenales</taxon>
        <taxon>Arthrodermataceae</taxon>
        <taxon>Trichophyton</taxon>
    </lineage>
</organism>
<protein>
    <submittedName>
        <fullName evidence="2">Uncharacterized protein</fullName>
    </submittedName>
</protein>
<evidence type="ECO:0000313" key="2">
    <source>
        <dbReference type="EMBL" id="EZF52287.1"/>
    </source>
</evidence>
<dbReference type="EMBL" id="KK207855">
    <property type="protein sequence ID" value="EZF52287.1"/>
    <property type="molecule type" value="Genomic_DNA"/>
</dbReference>
<dbReference type="Proteomes" id="UP000023758">
    <property type="component" value="Unassembled WGS sequence"/>
</dbReference>
<dbReference type="HOGENOM" id="CLU_2074835_0_0_1"/>
<evidence type="ECO:0000256" key="1">
    <source>
        <dbReference type="SAM" id="MobiDB-lite"/>
    </source>
</evidence>